<keyword evidence="1" id="KW-1133">Transmembrane helix</keyword>
<keyword evidence="4" id="KW-1185">Reference proteome</keyword>
<dbReference type="EMBL" id="BDDD01002485">
    <property type="protein sequence ID" value="GAV81768.1"/>
    <property type="molecule type" value="Genomic_DNA"/>
</dbReference>
<feature type="transmembrane region" description="Helical" evidence="1">
    <location>
        <begin position="151"/>
        <end position="171"/>
    </location>
</feature>
<proteinExistence type="predicted"/>
<keyword evidence="1" id="KW-0812">Transmembrane</keyword>
<protein>
    <submittedName>
        <fullName evidence="2">Chromo domain-containing protein</fullName>
    </submittedName>
</protein>
<evidence type="ECO:0000313" key="2">
    <source>
        <dbReference type="EMBL" id="GAV81768.1"/>
    </source>
</evidence>
<keyword evidence="1" id="KW-0472">Membrane</keyword>
<dbReference type="SUPFAM" id="SSF54160">
    <property type="entry name" value="Chromo domain-like"/>
    <property type="match status" value="1"/>
</dbReference>
<gene>
    <name evidence="2" type="ORF">CFOL_v3_25221</name>
    <name evidence="3" type="ORF">CFOL_v3_25222</name>
</gene>
<reference evidence="2" key="2">
    <citation type="journal article" date="2017" name="Nat. Ecol. Evol.">
        <title>Genome of the pitcher plant Cephalotus reveals genetic changes associated with carnivory.</title>
        <authorList>
            <person name="Fukushima K."/>
            <person name="Fang X."/>
            <person name="Alvarez-Ponce D."/>
            <person name="Cai H."/>
            <person name="Carretero-Paulet L."/>
            <person name="Chen C."/>
            <person name="Chang T."/>
            <person name="Farr K.M."/>
            <person name="Fujita T."/>
            <person name="Hiwatashi Y."/>
            <person name="Hoshi Y."/>
            <person name="Imai T."/>
            <person name="Kasahara M."/>
            <person name="Librado P."/>
            <person name="Mao L."/>
            <person name="Mori H."/>
            <person name="Nishiyama T."/>
            <person name="Nozawa M."/>
            <person name="Palfalvi G."/>
            <person name="Pollard S.T."/>
            <person name="Rozas J."/>
            <person name="Sanchez-Gracia A."/>
            <person name="Sankoff D."/>
            <person name="Shibata T.F."/>
            <person name="Shigenobu S."/>
            <person name="Sumikawa N."/>
            <person name="Uzawa T."/>
            <person name="Xie M."/>
            <person name="Zheng C."/>
            <person name="Pollock D.D."/>
            <person name="Albert V.A."/>
            <person name="Li S."/>
            <person name="Hasebe M."/>
        </authorList>
    </citation>
    <scope>NUCLEOTIDE SEQUENCE</scope>
    <source>
        <strain evidence="2">St1</strain>
    </source>
</reference>
<dbReference type="Proteomes" id="UP000187406">
    <property type="component" value="Unassembled WGS sequence"/>
</dbReference>
<dbReference type="AlphaFoldDB" id="A0A1Q3CNY5"/>
<organism evidence="2 4">
    <name type="scientific">Cephalotus follicularis</name>
    <name type="common">Albany pitcher plant</name>
    <dbReference type="NCBI Taxonomy" id="3775"/>
    <lineage>
        <taxon>Eukaryota</taxon>
        <taxon>Viridiplantae</taxon>
        <taxon>Streptophyta</taxon>
        <taxon>Embryophyta</taxon>
        <taxon>Tracheophyta</taxon>
        <taxon>Spermatophyta</taxon>
        <taxon>Magnoliopsida</taxon>
        <taxon>eudicotyledons</taxon>
        <taxon>Gunneridae</taxon>
        <taxon>Pentapetalae</taxon>
        <taxon>rosids</taxon>
        <taxon>fabids</taxon>
        <taxon>Oxalidales</taxon>
        <taxon>Cephalotaceae</taxon>
        <taxon>Cephalotus</taxon>
    </lineage>
</organism>
<evidence type="ECO:0000313" key="3">
    <source>
        <dbReference type="EMBL" id="GAV81769.1"/>
    </source>
</evidence>
<sequence>MFHVSYLKKFTGSLPQACDRPLPLLTLDNRPILTPLAIIRLRKVFQDQIWKVQLLVQWSNLEPEEATWEDLSVVQSLYPQLNLKDLEDRSILMARGIIPYHWRKKKSFQKLKNYWQKKQICQLKKKISKWLMIGEHILCVNLRYIKHAFLYLDRATLVYFVVFSVIMFIIVK</sequence>
<evidence type="ECO:0000313" key="4">
    <source>
        <dbReference type="Proteomes" id="UP000187406"/>
    </source>
</evidence>
<reference evidence="4" key="1">
    <citation type="submission" date="2016-04" db="EMBL/GenBank/DDBJ databases">
        <title>Cephalotus genome sequencing.</title>
        <authorList>
            <person name="Fukushima K."/>
            <person name="Hasebe M."/>
            <person name="Fang X."/>
        </authorList>
    </citation>
    <scope>NUCLEOTIDE SEQUENCE [LARGE SCALE GENOMIC DNA]</scope>
    <source>
        <strain evidence="4">cv. St1</strain>
    </source>
</reference>
<dbReference type="OrthoDB" id="1834438at2759"/>
<name>A0A1Q3CNY5_CEPFO</name>
<evidence type="ECO:0000256" key="1">
    <source>
        <dbReference type="SAM" id="Phobius"/>
    </source>
</evidence>
<accession>A0A1Q3CNY5</accession>
<comment type="caution">
    <text evidence="2">The sequence shown here is derived from an EMBL/GenBank/DDBJ whole genome shotgun (WGS) entry which is preliminary data.</text>
</comment>
<dbReference type="InterPro" id="IPR016197">
    <property type="entry name" value="Chromo-like_dom_sf"/>
</dbReference>
<dbReference type="EMBL" id="BDDD01002485">
    <property type="protein sequence ID" value="GAV81769.1"/>
    <property type="molecule type" value="Genomic_DNA"/>
</dbReference>